<dbReference type="PROSITE" id="PS50158">
    <property type="entry name" value="ZF_CCHC"/>
    <property type="match status" value="1"/>
</dbReference>
<evidence type="ECO:0000256" key="1">
    <source>
        <dbReference type="PROSITE-ProRule" id="PRU00047"/>
    </source>
</evidence>
<accession>A0AAV2EAX2</accession>
<dbReference type="Proteomes" id="UP001497516">
    <property type="component" value="Chromosome 4"/>
</dbReference>
<evidence type="ECO:0000313" key="5">
    <source>
        <dbReference type="EMBL" id="CAL1383103.1"/>
    </source>
</evidence>
<sequence length="413" mass="48073">MSSSVGNENGVYMEDGFSQTRPPRFEGVNYGYWRNWMELFIGSTDPDWSNIVLDGPLEVKEARGKWSEQDKKNFQLNSKATNMMYSALGPEEYHRVTGCKSAKEIWDKLRIAHEGTSHVKISKINSLKQEFESFVMKPDETIKEMNDRFMNIVNSLRNMEVDYPSDDLVRKILWALPKRWTPKVTAIEESKDLTKLSLDELMESLVTHEEKLRREEGEDPRREKKGIAFKAISHGDELEDEELALLRKHVAKLLRLRKERRRGAMDKKSKDGDGEKDQPKYSIKNGRKNNADRTPTQGGCFKCGRAGHIKAECPQLKKERAYAATWSCSEEEEEESYTNYKQEAYMAIDNSEDESDAPKVTSSNYYSDYYSENDHMIETIREIQLELGNVKNRYSKLKRDHLELQENYKKTVR</sequence>
<dbReference type="SMART" id="SM00343">
    <property type="entry name" value="ZnF_C2HC"/>
    <property type="match status" value="1"/>
</dbReference>
<feature type="compositionally biased region" description="Basic and acidic residues" evidence="3">
    <location>
        <begin position="262"/>
        <end position="279"/>
    </location>
</feature>
<protein>
    <recommendedName>
        <fullName evidence="4">CCHC-type domain-containing protein</fullName>
    </recommendedName>
</protein>
<dbReference type="EMBL" id="OZ034817">
    <property type="protein sequence ID" value="CAL1383103.1"/>
    <property type="molecule type" value="Genomic_DNA"/>
</dbReference>
<keyword evidence="1" id="KW-0862">Zinc</keyword>
<dbReference type="Pfam" id="PF00098">
    <property type="entry name" value="zf-CCHC"/>
    <property type="match status" value="1"/>
</dbReference>
<organism evidence="5 6">
    <name type="scientific">Linum trigynum</name>
    <dbReference type="NCBI Taxonomy" id="586398"/>
    <lineage>
        <taxon>Eukaryota</taxon>
        <taxon>Viridiplantae</taxon>
        <taxon>Streptophyta</taxon>
        <taxon>Embryophyta</taxon>
        <taxon>Tracheophyta</taxon>
        <taxon>Spermatophyta</taxon>
        <taxon>Magnoliopsida</taxon>
        <taxon>eudicotyledons</taxon>
        <taxon>Gunneridae</taxon>
        <taxon>Pentapetalae</taxon>
        <taxon>rosids</taxon>
        <taxon>fabids</taxon>
        <taxon>Malpighiales</taxon>
        <taxon>Linaceae</taxon>
        <taxon>Linum</taxon>
    </lineage>
</organism>
<dbReference type="GO" id="GO:0008270">
    <property type="term" value="F:zinc ion binding"/>
    <property type="evidence" value="ECO:0007669"/>
    <property type="project" value="UniProtKB-KW"/>
</dbReference>
<dbReference type="Pfam" id="PF14223">
    <property type="entry name" value="Retrotran_gag_2"/>
    <property type="match status" value="1"/>
</dbReference>
<evidence type="ECO:0000313" key="6">
    <source>
        <dbReference type="Proteomes" id="UP001497516"/>
    </source>
</evidence>
<reference evidence="5 6" key="1">
    <citation type="submission" date="2024-04" db="EMBL/GenBank/DDBJ databases">
        <authorList>
            <person name="Fracassetti M."/>
        </authorList>
    </citation>
    <scope>NUCLEOTIDE SEQUENCE [LARGE SCALE GENOMIC DNA]</scope>
</reference>
<name>A0AAV2EAX2_9ROSI</name>
<proteinExistence type="predicted"/>
<feature type="coiled-coil region" evidence="2">
    <location>
        <begin position="380"/>
        <end position="407"/>
    </location>
</feature>
<evidence type="ECO:0000259" key="4">
    <source>
        <dbReference type="PROSITE" id="PS50158"/>
    </source>
</evidence>
<dbReference type="InterPro" id="IPR001878">
    <property type="entry name" value="Znf_CCHC"/>
</dbReference>
<gene>
    <name evidence="5" type="ORF">LTRI10_LOCUS24392</name>
</gene>
<dbReference type="Gene3D" id="4.10.60.10">
    <property type="entry name" value="Zinc finger, CCHC-type"/>
    <property type="match status" value="1"/>
</dbReference>
<dbReference type="SUPFAM" id="SSF57756">
    <property type="entry name" value="Retrovirus zinc finger-like domains"/>
    <property type="match status" value="1"/>
</dbReference>
<dbReference type="AlphaFoldDB" id="A0AAV2EAX2"/>
<evidence type="ECO:0000256" key="3">
    <source>
        <dbReference type="SAM" id="MobiDB-lite"/>
    </source>
</evidence>
<keyword evidence="6" id="KW-1185">Reference proteome</keyword>
<feature type="domain" description="CCHC-type" evidence="4">
    <location>
        <begin position="300"/>
        <end position="315"/>
    </location>
</feature>
<feature type="region of interest" description="Disordered" evidence="3">
    <location>
        <begin position="261"/>
        <end position="296"/>
    </location>
</feature>
<keyword evidence="1" id="KW-0863">Zinc-finger</keyword>
<keyword evidence="2" id="KW-0175">Coiled coil</keyword>
<dbReference type="GO" id="GO:0003676">
    <property type="term" value="F:nucleic acid binding"/>
    <property type="evidence" value="ECO:0007669"/>
    <property type="project" value="InterPro"/>
</dbReference>
<evidence type="ECO:0000256" key="2">
    <source>
        <dbReference type="SAM" id="Coils"/>
    </source>
</evidence>
<dbReference type="InterPro" id="IPR036875">
    <property type="entry name" value="Znf_CCHC_sf"/>
</dbReference>
<dbReference type="PANTHER" id="PTHR34676:SF8">
    <property type="entry name" value="TRANSMEMBRANE PROTEIN"/>
    <property type="match status" value="1"/>
</dbReference>
<keyword evidence="1" id="KW-0479">Metal-binding</keyword>
<dbReference type="PANTHER" id="PTHR34676">
    <property type="entry name" value="DUF4219 DOMAIN-CONTAINING PROTEIN-RELATED"/>
    <property type="match status" value="1"/>
</dbReference>